<dbReference type="InterPro" id="IPR029058">
    <property type="entry name" value="AB_hydrolase_fold"/>
</dbReference>
<dbReference type="PANTHER" id="PTHR23024">
    <property type="entry name" value="ARYLACETAMIDE DEACETYLASE"/>
    <property type="match status" value="1"/>
</dbReference>
<dbReference type="OMA" id="IPINDGW"/>
<dbReference type="KEGG" id="act:ACLA_023840"/>
<name>A1CPU8_ASPCL</name>
<dbReference type="Proteomes" id="UP000006701">
    <property type="component" value="Unassembled WGS sequence"/>
</dbReference>
<dbReference type="GO" id="GO:0016787">
    <property type="term" value="F:hydrolase activity"/>
    <property type="evidence" value="ECO:0007669"/>
    <property type="project" value="InterPro"/>
</dbReference>
<dbReference type="STRING" id="344612.A1CPU8"/>
<dbReference type="HOGENOM" id="CLU_012494_6_3_1"/>
<dbReference type="SUPFAM" id="SSF53474">
    <property type="entry name" value="alpha/beta-Hydrolases"/>
    <property type="match status" value="1"/>
</dbReference>
<dbReference type="Pfam" id="PF07859">
    <property type="entry name" value="Abhydrolase_3"/>
    <property type="match status" value="1"/>
</dbReference>
<reference evidence="2 3" key="1">
    <citation type="journal article" date="2008" name="PLoS Genet.">
        <title>Genomic islands in the pathogenic filamentous fungus Aspergillus fumigatus.</title>
        <authorList>
            <person name="Fedorova N.D."/>
            <person name="Khaldi N."/>
            <person name="Joardar V.S."/>
            <person name="Maiti R."/>
            <person name="Amedeo P."/>
            <person name="Anderson M.J."/>
            <person name="Crabtree J."/>
            <person name="Silva J.C."/>
            <person name="Badger J.H."/>
            <person name="Albarraq A."/>
            <person name="Angiuoli S."/>
            <person name="Bussey H."/>
            <person name="Bowyer P."/>
            <person name="Cotty P.J."/>
            <person name="Dyer P.S."/>
            <person name="Egan A."/>
            <person name="Galens K."/>
            <person name="Fraser-Liggett C.M."/>
            <person name="Haas B.J."/>
            <person name="Inman J.M."/>
            <person name="Kent R."/>
            <person name="Lemieux S."/>
            <person name="Malavazi I."/>
            <person name="Orvis J."/>
            <person name="Roemer T."/>
            <person name="Ronning C.M."/>
            <person name="Sundaram J.P."/>
            <person name="Sutton G."/>
            <person name="Turner G."/>
            <person name="Venter J.C."/>
            <person name="White O.R."/>
            <person name="Whitty B.R."/>
            <person name="Youngman P."/>
            <person name="Wolfe K.H."/>
            <person name="Goldman G.H."/>
            <person name="Wortman J.R."/>
            <person name="Jiang B."/>
            <person name="Denning D.W."/>
            <person name="Nierman W.C."/>
        </authorList>
    </citation>
    <scope>NUCLEOTIDE SEQUENCE [LARGE SCALE GENOMIC DNA]</scope>
    <source>
        <strain evidence="3">ATCC 1007 / CBS 513.65 / DSM 816 / NCTC 3887 / NRRL 1</strain>
    </source>
</reference>
<evidence type="ECO:0000313" key="3">
    <source>
        <dbReference type="Proteomes" id="UP000006701"/>
    </source>
</evidence>
<dbReference type="InterPro" id="IPR050466">
    <property type="entry name" value="Carboxylest/Gibb_receptor"/>
</dbReference>
<evidence type="ECO:0000313" key="2">
    <source>
        <dbReference type="EMBL" id="EAW07669.1"/>
    </source>
</evidence>
<dbReference type="OrthoDB" id="408631at2759"/>
<dbReference type="RefSeq" id="XP_001269095.1">
    <property type="nucleotide sequence ID" value="XM_001269094.1"/>
</dbReference>
<keyword evidence="3" id="KW-1185">Reference proteome</keyword>
<dbReference type="InterPro" id="IPR013094">
    <property type="entry name" value="AB_hydrolase_3"/>
</dbReference>
<dbReference type="Gene3D" id="3.40.50.1820">
    <property type="entry name" value="alpha/beta hydrolase"/>
    <property type="match status" value="1"/>
</dbReference>
<dbReference type="AlphaFoldDB" id="A1CPU8"/>
<dbReference type="GeneID" id="4702091"/>
<dbReference type="PANTHER" id="PTHR23024:SF24">
    <property type="entry name" value="ALPHA_BETA HYDROLASE FOLD-3 DOMAIN-CONTAINING PROTEIN"/>
    <property type="match status" value="1"/>
</dbReference>
<accession>A1CPU8</accession>
<evidence type="ECO:0000259" key="1">
    <source>
        <dbReference type="Pfam" id="PF07859"/>
    </source>
</evidence>
<dbReference type="EMBL" id="DS027059">
    <property type="protein sequence ID" value="EAW07669.1"/>
    <property type="molecule type" value="Genomic_DNA"/>
</dbReference>
<sequence length="314" mass="34399">MPSLHPEWSAFLALNPTTSHDENGRNEQFLSSPENHALASQVSSFDTTVPARDNHPIPIRIYTPRDHSPETIVIFYHSGGFVVGSLDTEDISCRHMALGGPSTVISVNYRLSPAHQYPVPTNDGWDAFEYILLSSLSTIVQNHRVPVKVVISGTSSGGQLAAIVSQKARDWLQGPENAASAANIVLCGVLLRAPVTVRGAEPACIPPLFRDLHQSWTEELETQRLDRAGMAENHDALGVPCAERTRPEAYPLWGRFDGLPKTYIQVCDVDILRDDAVCYARGLRDAGVKVRLSTYTRAELLTLKETSSSTDEAS</sequence>
<organism evidence="2 3">
    <name type="scientific">Aspergillus clavatus (strain ATCC 1007 / CBS 513.65 / DSM 816 / NCTC 3887 / NRRL 1 / QM 1276 / 107)</name>
    <dbReference type="NCBI Taxonomy" id="344612"/>
    <lineage>
        <taxon>Eukaryota</taxon>
        <taxon>Fungi</taxon>
        <taxon>Dikarya</taxon>
        <taxon>Ascomycota</taxon>
        <taxon>Pezizomycotina</taxon>
        <taxon>Eurotiomycetes</taxon>
        <taxon>Eurotiomycetidae</taxon>
        <taxon>Eurotiales</taxon>
        <taxon>Aspergillaceae</taxon>
        <taxon>Aspergillus</taxon>
        <taxon>Aspergillus subgen. Fumigati</taxon>
    </lineage>
</organism>
<feature type="domain" description="Alpha/beta hydrolase fold-3" evidence="1">
    <location>
        <begin position="73"/>
        <end position="296"/>
    </location>
</feature>
<protein>
    <submittedName>
        <fullName evidence="2">Lipase/esterase, putative</fullName>
    </submittedName>
</protein>
<dbReference type="eggNOG" id="KOG1515">
    <property type="taxonomic scope" value="Eukaryota"/>
</dbReference>
<dbReference type="VEuPathDB" id="FungiDB:ACLA_023840"/>
<proteinExistence type="predicted"/>
<gene>
    <name evidence="2" type="ORF">ACLA_023840</name>
</gene>